<dbReference type="Proteomes" id="UP000004949">
    <property type="component" value="Unassembled WGS sequence"/>
</dbReference>
<reference evidence="2 3" key="1">
    <citation type="submission" date="2011-10" db="EMBL/GenBank/DDBJ databases">
        <title>Genome sequence of Gluconobacter morbifer G707, isolated from Drosophila gut.</title>
        <authorList>
            <person name="Lee W.-J."/>
            <person name="Kim E.-K."/>
        </authorList>
    </citation>
    <scope>NUCLEOTIDE SEQUENCE [LARGE SCALE GENOMIC DNA]</scope>
    <source>
        <strain evidence="2 3">G707</strain>
    </source>
</reference>
<evidence type="ECO:0000313" key="2">
    <source>
        <dbReference type="EMBL" id="EHH68672.1"/>
    </source>
</evidence>
<feature type="chain" id="PRO_5003489777" description="Lipoprotein" evidence="1">
    <location>
        <begin position="26"/>
        <end position="196"/>
    </location>
</feature>
<gene>
    <name evidence="2" type="ORF">GMO_14420</name>
</gene>
<accession>G6XIN2</accession>
<dbReference type="OrthoDB" id="7284342at2"/>
<comment type="caution">
    <text evidence="2">The sequence shown here is derived from an EMBL/GenBank/DDBJ whole genome shotgun (WGS) entry which is preliminary data.</text>
</comment>
<dbReference type="PATRIC" id="fig|1088869.3.peg.1443"/>
<evidence type="ECO:0008006" key="4">
    <source>
        <dbReference type="Google" id="ProtNLM"/>
    </source>
</evidence>
<dbReference type="EMBL" id="AGQV01000002">
    <property type="protein sequence ID" value="EHH68672.1"/>
    <property type="molecule type" value="Genomic_DNA"/>
</dbReference>
<dbReference type="PROSITE" id="PS51257">
    <property type="entry name" value="PROKAR_LIPOPROTEIN"/>
    <property type="match status" value="1"/>
</dbReference>
<name>G6XIN2_9PROT</name>
<feature type="signal peptide" evidence="1">
    <location>
        <begin position="1"/>
        <end position="25"/>
    </location>
</feature>
<organism evidence="2 3">
    <name type="scientific">Gluconobacter morbifer G707</name>
    <dbReference type="NCBI Taxonomy" id="1088869"/>
    <lineage>
        <taxon>Bacteria</taxon>
        <taxon>Pseudomonadati</taxon>
        <taxon>Pseudomonadota</taxon>
        <taxon>Alphaproteobacteria</taxon>
        <taxon>Acetobacterales</taxon>
        <taxon>Acetobacteraceae</taxon>
        <taxon>Gluconobacter</taxon>
    </lineage>
</organism>
<dbReference type="RefSeq" id="WP_008851589.1">
    <property type="nucleotide sequence ID" value="NZ_AGQV01000002.1"/>
</dbReference>
<dbReference type="STRING" id="1088869.GMO_14420"/>
<keyword evidence="1" id="KW-0732">Signal</keyword>
<protein>
    <recommendedName>
        <fullName evidence="4">Lipoprotein</fullName>
    </recommendedName>
</protein>
<dbReference type="AlphaFoldDB" id="G6XIN2"/>
<proteinExistence type="predicted"/>
<evidence type="ECO:0000313" key="3">
    <source>
        <dbReference type="Proteomes" id="UP000004949"/>
    </source>
</evidence>
<evidence type="ECO:0000256" key="1">
    <source>
        <dbReference type="SAM" id="SignalP"/>
    </source>
</evidence>
<keyword evidence="3" id="KW-1185">Reference proteome</keyword>
<dbReference type="eggNOG" id="ENOG502ZCAC">
    <property type="taxonomic scope" value="Bacteria"/>
</dbReference>
<sequence length="196" mass="21220">MPAFRRLATPLFAPAFALVALSTLAGCDESNQSMFAPACPATEIPGLAADRFVYDDRGLDIGSLVSHAQITALSGDCQKGPDGPHGASMVRTRISLTMNLTRGPASSTGSIEIPYFVAVLRDGKITDKKVFSDTFRLPQDVSNQTVQTKLRLIDLPASSNLQDNPYTLEIGLQLTHPELDYNRQHLPAVSFHPRTP</sequence>